<dbReference type="PANTHER" id="PTHR46214">
    <property type="entry name" value="ZINC FINGER, RING-CH-TYPE"/>
    <property type="match status" value="1"/>
</dbReference>
<feature type="transmembrane region" description="Helical" evidence="5">
    <location>
        <begin position="237"/>
        <end position="257"/>
    </location>
</feature>
<dbReference type="GO" id="GO:0008270">
    <property type="term" value="F:zinc ion binding"/>
    <property type="evidence" value="ECO:0007669"/>
    <property type="project" value="UniProtKB-KW"/>
</dbReference>
<dbReference type="SMART" id="SM00744">
    <property type="entry name" value="RINGv"/>
    <property type="match status" value="1"/>
</dbReference>
<dbReference type="PROSITE" id="PS51292">
    <property type="entry name" value="ZF_RING_CH"/>
    <property type="match status" value="1"/>
</dbReference>
<keyword evidence="5" id="KW-1133">Transmembrane helix</keyword>
<dbReference type="Pfam" id="PF12906">
    <property type="entry name" value="RINGv"/>
    <property type="match status" value="1"/>
</dbReference>
<gene>
    <name evidence="7" type="ORF">Slati_1785000</name>
</gene>
<reference evidence="7" key="1">
    <citation type="submission" date="2020-06" db="EMBL/GenBank/DDBJ databases">
        <authorList>
            <person name="Li T."/>
            <person name="Hu X."/>
            <person name="Zhang T."/>
            <person name="Song X."/>
            <person name="Zhang H."/>
            <person name="Dai N."/>
            <person name="Sheng W."/>
            <person name="Hou X."/>
            <person name="Wei L."/>
        </authorList>
    </citation>
    <scope>NUCLEOTIDE SEQUENCE</scope>
    <source>
        <strain evidence="7">KEN1</strain>
        <tissue evidence="7">Leaf</tissue>
    </source>
</reference>
<protein>
    <recommendedName>
        <fullName evidence="6">RING-CH-type domain-containing protein</fullName>
    </recommendedName>
</protein>
<organism evidence="7">
    <name type="scientific">Sesamum latifolium</name>
    <dbReference type="NCBI Taxonomy" id="2727402"/>
    <lineage>
        <taxon>Eukaryota</taxon>
        <taxon>Viridiplantae</taxon>
        <taxon>Streptophyta</taxon>
        <taxon>Embryophyta</taxon>
        <taxon>Tracheophyta</taxon>
        <taxon>Spermatophyta</taxon>
        <taxon>Magnoliopsida</taxon>
        <taxon>eudicotyledons</taxon>
        <taxon>Gunneridae</taxon>
        <taxon>Pentapetalae</taxon>
        <taxon>asterids</taxon>
        <taxon>lamiids</taxon>
        <taxon>Lamiales</taxon>
        <taxon>Pedaliaceae</taxon>
        <taxon>Sesamum</taxon>
    </lineage>
</organism>
<keyword evidence="2" id="KW-0863">Zinc-finger</keyword>
<evidence type="ECO:0000256" key="3">
    <source>
        <dbReference type="ARBA" id="ARBA00022833"/>
    </source>
</evidence>
<keyword evidence="3" id="KW-0862">Zinc</keyword>
<dbReference type="AlphaFoldDB" id="A0AAW2WZ00"/>
<keyword evidence="5" id="KW-0812">Transmembrane</keyword>
<feature type="transmembrane region" description="Helical" evidence="5">
    <location>
        <begin position="173"/>
        <end position="197"/>
    </location>
</feature>
<evidence type="ECO:0000259" key="6">
    <source>
        <dbReference type="PROSITE" id="PS51292"/>
    </source>
</evidence>
<feature type="domain" description="RING-CH-type" evidence="6">
    <location>
        <begin position="67"/>
        <end position="124"/>
    </location>
</feature>
<name>A0AAW2WZ00_9LAMI</name>
<evidence type="ECO:0000313" key="7">
    <source>
        <dbReference type="EMBL" id="KAL0446571.1"/>
    </source>
</evidence>
<feature type="compositionally biased region" description="Low complexity" evidence="4">
    <location>
        <begin position="1"/>
        <end position="13"/>
    </location>
</feature>
<evidence type="ECO:0000256" key="5">
    <source>
        <dbReference type="SAM" id="Phobius"/>
    </source>
</evidence>
<evidence type="ECO:0000256" key="4">
    <source>
        <dbReference type="SAM" id="MobiDB-lite"/>
    </source>
</evidence>
<dbReference type="InterPro" id="IPR013083">
    <property type="entry name" value="Znf_RING/FYVE/PHD"/>
</dbReference>
<feature type="transmembrane region" description="Helical" evidence="5">
    <location>
        <begin position="315"/>
        <end position="336"/>
    </location>
</feature>
<feature type="transmembrane region" description="Helical" evidence="5">
    <location>
        <begin position="209"/>
        <end position="231"/>
    </location>
</feature>
<dbReference type="PANTHER" id="PTHR46214:SF16">
    <property type="entry name" value="OS10G0481450 PROTEIN"/>
    <property type="match status" value="1"/>
</dbReference>
<evidence type="ECO:0000256" key="1">
    <source>
        <dbReference type="ARBA" id="ARBA00022723"/>
    </source>
</evidence>
<dbReference type="InterPro" id="IPR011016">
    <property type="entry name" value="Znf_RING-CH"/>
</dbReference>
<comment type="caution">
    <text evidence="7">The sequence shown here is derived from an EMBL/GenBank/DDBJ whole genome shotgun (WGS) entry which is preliminary data.</text>
</comment>
<feature type="region of interest" description="Disordered" evidence="4">
    <location>
        <begin position="1"/>
        <end position="37"/>
    </location>
</feature>
<sequence>MQNGGAAATMAAETDTDIEKQRSDGGEDGGGLRENIVGGQSQDLVEKVIDVVVVVDCPDKGEPQLARNSTSHEECRVCQEETEEVLINLGCQCRGGLQKHTSHAWFNTRGSNKCEICQQIAANVSPPDSQASAVMLNECISKNGAVFYSVSVSSIKSSRNPGIALLHYLLEQLFHVVSVPSVVAEIAIQVTGFGGLIQPLELNSVKGPLWVAFSILIGGLLLDVLISVTLGVSALPVNIIIGVIVVLGLGTALRLALEFCQEWNVSSAKGGSKCQSRLSSCFVGETCIYNVLVDACFDVNGSYDVLYHSRVGRGILSVSCLGPVVFVVNEAFIVYIRPHLL</sequence>
<reference evidence="7" key="2">
    <citation type="journal article" date="2024" name="Plant">
        <title>Genomic evolution and insights into agronomic trait innovations of Sesamum species.</title>
        <authorList>
            <person name="Miao H."/>
            <person name="Wang L."/>
            <person name="Qu L."/>
            <person name="Liu H."/>
            <person name="Sun Y."/>
            <person name="Le M."/>
            <person name="Wang Q."/>
            <person name="Wei S."/>
            <person name="Zheng Y."/>
            <person name="Lin W."/>
            <person name="Duan Y."/>
            <person name="Cao H."/>
            <person name="Xiong S."/>
            <person name="Wang X."/>
            <person name="Wei L."/>
            <person name="Li C."/>
            <person name="Ma Q."/>
            <person name="Ju M."/>
            <person name="Zhao R."/>
            <person name="Li G."/>
            <person name="Mu C."/>
            <person name="Tian Q."/>
            <person name="Mei H."/>
            <person name="Zhang T."/>
            <person name="Gao T."/>
            <person name="Zhang H."/>
        </authorList>
    </citation>
    <scope>NUCLEOTIDE SEQUENCE</scope>
    <source>
        <strain evidence="7">KEN1</strain>
    </source>
</reference>
<accession>A0AAW2WZ00</accession>
<dbReference type="EMBL" id="JACGWN010000006">
    <property type="protein sequence ID" value="KAL0446571.1"/>
    <property type="molecule type" value="Genomic_DNA"/>
</dbReference>
<keyword evidence="5" id="KW-0472">Membrane</keyword>
<evidence type="ECO:0000256" key="2">
    <source>
        <dbReference type="ARBA" id="ARBA00022771"/>
    </source>
</evidence>
<keyword evidence="1" id="KW-0479">Metal-binding</keyword>
<dbReference type="Gene3D" id="3.30.40.10">
    <property type="entry name" value="Zinc/RING finger domain, C3HC4 (zinc finger)"/>
    <property type="match status" value="1"/>
</dbReference>
<proteinExistence type="predicted"/>